<gene>
    <name evidence="1" type="ORF">ACFFIO_13575</name>
</gene>
<keyword evidence="2" id="KW-1185">Reference proteome</keyword>
<name>A0ABV6F7Z5_9MICC</name>
<protein>
    <recommendedName>
        <fullName evidence="3">DUF2267 domain-containing protein</fullName>
    </recommendedName>
</protein>
<proteinExistence type="predicted"/>
<accession>A0ABV6F7Z5</accession>
<evidence type="ECO:0000313" key="1">
    <source>
        <dbReference type="EMBL" id="MFC0249531.1"/>
    </source>
</evidence>
<dbReference type="RefSeq" id="WP_378042588.1">
    <property type="nucleotide sequence ID" value="NZ_JBHLWH010000039.1"/>
</dbReference>
<evidence type="ECO:0000313" key="2">
    <source>
        <dbReference type="Proteomes" id="UP001589766"/>
    </source>
</evidence>
<organism evidence="1 2">
    <name type="scientific">Citricoccus parietis</name>
    <dbReference type="NCBI Taxonomy" id="592307"/>
    <lineage>
        <taxon>Bacteria</taxon>
        <taxon>Bacillati</taxon>
        <taxon>Actinomycetota</taxon>
        <taxon>Actinomycetes</taxon>
        <taxon>Micrococcales</taxon>
        <taxon>Micrococcaceae</taxon>
        <taxon>Citricoccus</taxon>
    </lineage>
</organism>
<reference evidence="1 2" key="1">
    <citation type="submission" date="2024-09" db="EMBL/GenBank/DDBJ databases">
        <authorList>
            <person name="Sun Q."/>
            <person name="Mori K."/>
        </authorList>
    </citation>
    <scope>NUCLEOTIDE SEQUENCE [LARGE SCALE GENOMIC DNA]</scope>
    <source>
        <strain evidence="1 2">CCM 7609</strain>
    </source>
</reference>
<dbReference type="Proteomes" id="UP001589766">
    <property type="component" value="Unassembled WGS sequence"/>
</dbReference>
<evidence type="ECO:0008006" key="3">
    <source>
        <dbReference type="Google" id="ProtNLM"/>
    </source>
</evidence>
<comment type="caution">
    <text evidence="1">The sequence shown here is derived from an EMBL/GenBank/DDBJ whole genome shotgun (WGS) entry which is preliminary data.</text>
</comment>
<dbReference type="EMBL" id="JBHLWH010000039">
    <property type="protein sequence ID" value="MFC0249531.1"/>
    <property type="molecule type" value="Genomic_DNA"/>
</dbReference>
<sequence length="92" mass="9949">MRWNVHSRAIPLYGRGEAATGCDLRRILGEAWSAFDVAIQRGRPASTRDLASIGGLVARLTSEQLAPFADHVLEPIRRYDAIHAAGSDVGHG</sequence>